<gene>
    <name evidence="1" type="ORF">PN36_35325</name>
</gene>
<name>A0A4E0QJD5_9GAMM</name>
<sequence>MSQFLSFKTRTVLSPNNRPWDFVRLINMASEMGDNEVLRDIDLFQNYLKAEQIDNAMNWAFSAPENFALKENVFFLVMIDEIQYMTKYIYYDKAHQVPAPNLPGAYHGLVESKVAPMLVSGSYIGWMVQMMREMFVGGRLKQTEIPSKLTVEEGLETVYRYADFYEIEVTDESAMVINQLTQSDPFYIASLLRSDWIERDFSSVQGVIKTLDYEVKNRKGELFGTWSEYISSTIKAVNDRYAKQILLFLSREREKECTREEISKHLEGQLSDSELEEKLHTLETGDLITQGSSNFRYRGI</sequence>
<keyword evidence="2" id="KW-1185">Reference proteome</keyword>
<protein>
    <submittedName>
        <fullName evidence="1">Uncharacterized protein</fullName>
    </submittedName>
</protein>
<dbReference type="EMBL" id="JSZA02000445">
    <property type="protein sequence ID" value="TGN99648.1"/>
    <property type="molecule type" value="Genomic_DNA"/>
</dbReference>
<organism evidence="1 2">
    <name type="scientific">Candidatus Thiomargarita nelsonii</name>
    <dbReference type="NCBI Taxonomy" id="1003181"/>
    <lineage>
        <taxon>Bacteria</taxon>
        <taxon>Pseudomonadati</taxon>
        <taxon>Pseudomonadota</taxon>
        <taxon>Gammaproteobacteria</taxon>
        <taxon>Thiotrichales</taxon>
        <taxon>Thiotrichaceae</taxon>
        <taxon>Thiomargarita</taxon>
    </lineage>
</organism>
<dbReference type="Proteomes" id="UP000030428">
    <property type="component" value="Unassembled WGS sequence"/>
</dbReference>
<comment type="caution">
    <text evidence="1">The sequence shown here is derived from an EMBL/GenBank/DDBJ whole genome shotgun (WGS) entry which is preliminary data.</text>
</comment>
<evidence type="ECO:0000313" key="2">
    <source>
        <dbReference type="Proteomes" id="UP000030428"/>
    </source>
</evidence>
<dbReference type="AlphaFoldDB" id="A0A4E0QJD5"/>
<reference evidence="1 2" key="1">
    <citation type="journal article" date="2016" name="Front. Microbiol.">
        <title>Single-Cell (Meta-)Genomics of a Dimorphic Candidatus Thiomargarita nelsonii Reveals Genomic Plasticity.</title>
        <authorList>
            <person name="Flood B.E."/>
            <person name="Fliss P."/>
            <person name="Jones D.S."/>
            <person name="Dick G.J."/>
            <person name="Jain S."/>
            <person name="Kaster A.K."/>
            <person name="Winkel M."/>
            <person name="Mussmann M."/>
            <person name="Bailey J."/>
        </authorList>
    </citation>
    <scope>NUCLEOTIDE SEQUENCE [LARGE SCALE GENOMIC DNA]</scope>
    <source>
        <strain evidence="1">Hydrate Ridge</strain>
    </source>
</reference>
<proteinExistence type="predicted"/>
<evidence type="ECO:0000313" key="1">
    <source>
        <dbReference type="EMBL" id="TGN99648.1"/>
    </source>
</evidence>
<accession>A0A4E0QJD5</accession>
<feature type="non-terminal residue" evidence="1">
    <location>
        <position position="300"/>
    </location>
</feature>